<dbReference type="Proteomes" id="UP001241169">
    <property type="component" value="Unassembled WGS sequence"/>
</dbReference>
<dbReference type="GeneID" id="85379678"/>
<comment type="caution">
    <text evidence="1">The sequence shown here is derived from an EMBL/GenBank/DDBJ whole genome shotgun (WGS) entry which is preliminary data.</text>
</comment>
<protein>
    <submittedName>
        <fullName evidence="1">Uncharacterized protein</fullName>
    </submittedName>
</protein>
<dbReference type="EMBL" id="MOPA01000009">
    <property type="protein sequence ID" value="KAK1531871.1"/>
    <property type="molecule type" value="Genomic_DNA"/>
</dbReference>
<sequence length="36" mass="4226">MTRYLARILRLAGDTRYLAMSEFFPVLLLRYSTCPS</sequence>
<evidence type="ECO:0000313" key="2">
    <source>
        <dbReference type="Proteomes" id="UP001241169"/>
    </source>
</evidence>
<gene>
    <name evidence="1" type="ORF">CPAR01_11520</name>
</gene>
<evidence type="ECO:0000313" key="1">
    <source>
        <dbReference type="EMBL" id="KAK1531871.1"/>
    </source>
</evidence>
<accession>A0ABQ9SBU7</accession>
<organism evidence="1 2">
    <name type="scientific">Colletotrichum paranaense</name>
    <dbReference type="NCBI Taxonomy" id="1914294"/>
    <lineage>
        <taxon>Eukaryota</taxon>
        <taxon>Fungi</taxon>
        <taxon>Dikarya</taxon>
        <taxon>Ascomycota</taxon>
        <taxon>Pezizomycotina</taxon>
        <taxon>Sordariomycetes</taxon>
        <taxon>Hypocreomycetidae</taxon>
        <taxon>Glomerellales</taxon>
        <taxon>Glomerellaceae</taxon>
        <taxon>Colletotrichum</taxon>
        <taxon>Colletotrichum acutatum species complex</taxon>
    </lineage>
</organism>
<dbReference type="RefSeq" id="XP_060346127.1">
    <property type="nucleotide sequence ID" value="XM_060495779.1"/>
</dbReference>
<keyword evidence="2" id="KW-1185">Reference proteome</keyword>
<proteinExistence type="predicted"/>
<name>A0ABQ9SBU7_9PEZI</name>
<reference evidence="1 2" key="1">
    <citation type="submission" date="2016-10" db="EMBL/GenBank/DDBJ databases">
        <title>The genome sequence of Colletotrichum fioriniae PJ7.</title>
        <authorList>
            <person name="Baroncelli R."/>
        </authorList>
    </citation>
    <scope>NUCLEOTIDE SEQUENCE [LARGE SCALE GENOMIC DNA]</scope>
    <source>
        <strain evidence="1 2">IMI 384185</strain>
    </source>
</reference>